<evidence type="ECO:0000256" key="7">
    <source>
        <dbReference type="ARBA" id="ARBA00023136"/>
    </source>
</evidence>
<sequence length="245" mass="26726">MIQLEGITKSFGSLQVLKGIDLMIEKGEVVSIVGPSGAGKTTLLQIMGTLDKPDAGRIVIEGTEVNRLREKELSAFRNKHIGFVFQFHQLLPEFTALENVMIPALIQGVSAGEARRQALEMLEFLGLKERSGHKPAELSGGEKQRVAVARALINRPAVVLADEPSGSLDTRNKEELHRLFFDLRDRLGQTFVIVTHDEGLAQQTDRTIHIVDGKILSDSSQDSSQNSSLDSTQDATSAPTLDSAE</sequence>
<dbReference type="InterPro" id="IPR027417">
    <property type="entry name" value="P-loop_NTPase"/>
</dbReference>
<accession>A0AAW5N8N0</accession>
<dbReference type="CDD" id="cd03255">
    <property type="entry name" value="ABC_MJ0796_LolCDE_FtsE"/>
    <property type="match status" value="1"/>
</dbReference>
<dbReference type="GO" id="GO:0089705">
    <property type="term" value="P:protein localization to outer membrane"/>
    <property type="evidence" value="ECO:0007669"/>
    <property type="project" value="UniProtKB-ARBA"/>
</dbReference>
<keyword evidence="6" id="KW-1278">Translocase</keyword>
<evidence type="ECO:0000256" key="3">
    <source>
        <dbReference type="ARBA" id="ARBA00022475"/>
    </source>
</evidence>
<dbReference type="SMART" id="SM00382">
    <property type="entry name" value="AAA"/>
    <property type="match status" value="1"/>
</dbReference>
<dbReference type="GO" id="GO:0044874">
    <property type="term" value="P:lipoprotein localization to outer membrane"/>
    <property type="evidence" value="ECO:0007669"/>
    <property type="project" value="UniProtKB-ARBA"/>
</dbReference>
<dbReference type="GO" id="GO:0016887">
    <property type="term" value="F:ATP hydrolysis activity"/>
    <property type="evidence" value="ECO:0007669"/>
    <property type="project" value="InterPro"/>
</dbReference>
<evidence type="ECO:0000256" key="1">
    <source>
        <dbReference type="ARBA" id="ARBA00005417"/>
    </source>
</evidence>
<organism evidence="10 11">
    <name type="scientific">Phocaeicola barnesiae</name>
    <dbReference type="NCBI Taxonomy" id="376804"/>
    <lineage>
        <taxon>Bacteria</taxon>
        <taxon>Pseudomonadati</taxon>
        <taxon>Bacteroidota</taxon>
        <taxon>Bacteroidia</taxon>
        <taxon>Bacteroidales</taxon>
        <taxon>Bacteroidaceae</taxon>
        <taxon>Phocaeicola</taxon>
    </lineage>
</organism>
<evidence type="ECO:0000256" key="5">
    <source>
        <dbReference type="ARBA" id="ARBA00022840"/>
    </source>
</evidence>
<feature type="region of interest" description="Disordered" evidence="8">
    <location>
        <begin position="217"/>
        <end position="245"/>
    </location>
</feature>
<name>A0AAW5N8N0_9BACT</name>
<gene>
    <name evidence="10" type="ORF">NW209_03380</name>
</gene>
<dbReference type="GO" id="GO:0005524">
    <property type="term" value="F:ATP binding"/>
    <property type="evidence" value="ECO:0007669"/>
    <property type="project" value="UniProtKB-KW"/>
</dbReference>
<keyword evidence="7" id="KW-0472">Membrane</keyword>
<dbReference type="InterPro" id="IPR017871">
    <property type="entry name" value="ABC_transporter-like_CS"/>
</dbReference>
<dbReference type="PROSITE" id="PS00211">
    <property type="entry name" value="ABC_TRANSPORTER_1"/>
    <property type="match status" value="1"/>
</dbReference>
<dbReference type="InterPro" id="IPR003439">
    <property type="entry name" value="ABC_transporter-like_ATP-bd"/>
</dbReference>
<evidence type="ECO:0000313" key="11">
    <source>
        <dbReference type="Proteomes" id="UP001204579"/>
    </source>
</evidence>
<evidence type="ECO:0000256" key="2">
    <source>
        <dbReference type="ARBA" id="ARBA00022448"/>
    </source>
</evidence>
<evidence type="ECO:0000259" key="9">
    <source>
        <dbReference type="PROSITE" id="PS50893"/>
    </source>
</evidence>
<dbReference type="PROSITE" id="PS50893">
    <property type="entry name" value="ABC_TRANSPORTER_2"/>
    <property type="match status" value="1"/>
</dbReference>
<dbReference type="Proteomes" id="UP001204579">
    <property type="component" value="Unassembled WGS sequence"/>
</dbReference>
<dbReference type="PANTHER" id="PTHR42798">
    <property type="entry name" value="LIPOPROTEIN-RELEASING SYSTEM ATP-BINDING PROTEIN LOLD"/>
    <property type="match status" value="1"/>
</dbReference>
<evidence type="ECO:0000256" key="4">
    <source>
        <dbReference type="ARBA" id="ARBA00022741"/>
    </source>
</evidence>
<dbReference type="FunFam" id="3.40.50.300:FF:000230">
    <property type="entry name" value="Lipoprotein-releasing system ATP-binding protein LolD"/>
    <property type="match status" value="1"/>
</dbReference>
<dbReference type="Gene3D" id="3.40.50.300">
    <property type="entry name" value="P-loop containing nucleotide triphosphate hydrolases"/>
    <property type="match status" value="1"/>
</dbReference>
<keyword evidence="2" id="KW-0813">Transport</keyword>
<proteinExistence type="inferred from homology"/>
<evidence type="ECO:0000313" key="10">
    <source>
        <dbReference type="EMBL" id="MCR8873074.1"/>
    </source>
</evidence>
<dbReference type="PANTHER" id="PTHR42798:SF7">
    <property type="entry name" value="ALPHA-D-RIBOSE 1-METHYLPHOSPHONATE 5-TRIPHOSPHATE SYNTHASE SUBUNIT PHNL"/>
    <property type="match status" value="1"/>
</dbReference>
<evidence type="ECO:0000256" key="6">
    <source>
        <dbReference type="ARBA" id="ARBA00022967"/>
    </source>
</evidence>
<keyword evidence="4" id="KW-0547">Nucleotide-binding</keyword>
<dbReference type="Pfam" id="PF00005">
    <property type="entry name" value="ABC_tran"/>
    <property type="match status" value="1"/>
</dbReference>
<keyword evidence="5 10" id="KW-0067">ATP-binding</keyword>
<dbReference type="InterPro" id="IPR017911">
    <property type="entry name" value="MacB-like_ATP-bd"/>
</dbReference>
<dbReference type="InterPro" id="IPR003593">
    <property type="entry name" value="AAA+_ATPase"/>
</dbReference>
<comment type="similarity">
    <text evidence="1">Belongs to the ABC transporter superfamily.</text>
</comment>
<feature type="domain" description="ABC transporter" evidence="9">
    <location>
        <begin position="2"/>
        <end position="237"/>
    </location>
</feature>
<feature type="compositionally biased region" description="Low complexity" evidence="8">
    <location>
        <begin position="217"/>
        <end position="234"/>
    </location>
</feature>
<dbReference type="AlphaFoldDB" id="A0AAW5N8N0"/>
<feature type="compositionally biased region" description="Polar residues" evidence="8">
    <location>
        <begin position="235"/>
        <end position="245"/>
    </location>
</feature>
<comment type="caution">
    <text evidence="10">The sequence shown here is derived from an EMBL/GenBank/DDBJ whole genome shotgun (WGS) entry which is preliminary data.</text>
</comment>
<dbReference type="SUPFAM" id="SSF52540">
    <property type="entry name" value="P-loop containing nucleoside triphosphate hydrolases"/>
    <property type="match status" value="1"/>
</dbReference>
<reference evidence="10 11" key="1">
    <citation type="submission" date="2022-08" db="EMBL/GenBank/DDBJ databases">
        <authorList>
            <person name="Zeman M."/>
            <person name="Kubasova T."/>
        </authorList>
    </citation>
    <scope>NUCLEOTIDE SEQUENCE [LARGE SCALE GENOMIC DNA]</scope>
    <source>
        <strain evidence="10 11">ET62</strain>
    </source>
</reference>
<keyword evidence="3" id="KW-1003">Cell membrane</keyword>
<dbReference type="EMBL" id="JANRHJ010000003">
    <property type="protein sequence ID" value="MCR8873074.1"/>
    <property type="molecule type" value="Genomic_DNA"/>
</dbReference>
<protein>
    <submittedName>
        <fullName evidence="10">ABC transporter ATP-binding protein</fullName>
    </submittedName>
</protein>
<evidence type="ECO:0000256" key="8">
    <source>
        <dbReference type="SAM" id="MobiDB-lite"/>
    </source>
</evidence>
<dbReference type="RefSeq" id="WP_235300483.1">
    <property type="nucleotide sequence ID" value="NZ_CALULB010000001.1"/>
</dbReference>
<keyword evidence="11" id="KW-1185">Reference proteome</keyword>